<dbReference type="EMBL" id="KZ680214">
    <property type="protein sequence ID" value="PTB65605.1"/>
    <property type="molecule type" value="Genomic_DNA"/>
</dbReference>
<feature type="domain" description="N-acetyltransferase" evidence="1">
    <location>
        <begin position="3"/>
        <end position="210"/>
    </location>
</feature>
<organism evidence="2 3">
    <name type="scientific">Trichoderma citrinoviride</name>
    <dbReference type="NCBI Taxonomy" id="58853"/>
    <lineage>
        <taxon>Eukaryota</taxon>
        <taxon>Fungi</taxon>
        <taxon>Dikarya</taxon>
        <taxon>Ascomycota</taxon>
        <taxon>Pezizomycotina</taxon>
        <taxon>Sordariomycetes</taxon>
        <taxon>Hypocreomycetidae</taxon>
        <taxon>Hypocreales</taxon>
        <taxon>Hypocreaceae</taxon>
        <taxon>Trichoderma</taxon>
    </lineage>
</organism>
<evidence type="ECO:0000313" key="3">
    <source>
        <dbReference type="Proteomes" id="UP000241546"/>
    </source>
</evidence>
<proteinExistence type="predicted"/>
<gene>
    <name evidence="2" type="ORF">BBK36DRAFT_4967</name>
</gene>
<sequence length="212" mass="23917">MPLIVVPATEEDLPRSMAIERRAYGPNPTTPILFPGGGLSPETRAAQMLARKREDPACTWVKVVDADLEAKGEESMIAFSQWYVYSGDVKPSRAQRWWGLPGTNPEACEAFFGEMDRRWWDRFEGKSHVYLKLLHTDPDHQRRGAGGMLLKWGTAEADRLGLVSYLEASEEGRPLYEKYGFKEVGRIVVDLSKWGGTEPATAYLMLREPVLN</sequence>
<dbReference type="InterPro" id="IPR052523">
    <property type="entry name" value="Trichothecene_AcTrans"/>
</dbReference>
<name>A0A2T4B8E6_9HYPO</name>
<keyword evidence="2" id="KW-0012">Acyltransferase</keyword>
<dbReference type="PANTHER" id="PTHR42791:SF14">
    <property type="entry name" value="N-ACETYLTRANSFERASE DOMAIN-CONTAINING PROTEIN"/>
    <property type="match status" value="1"/>
</dbReference>
<accession>A0A2T4B8E6</accession>
<keyword evidence="3" id="KW-1185">Reference proteome</keyword>
<dbReference type="Pfam" id="PF13508">
    <property type="entry name" value="Acetyltransf_7"/>
    <property type="match status" value="1"/>
</dbReference>
<protein>
    <submittedName>
        <fullName evidence="2">Acyl-CoA N-acyltransferase</fullName>
    </submittedName>
</protein>
<dbReference type="Proteomes" id="UP000241546">
    <property type="component" value="Unassembled WGS sequence"/>
</dbReference>
<reference evidence="3" key="1">
    <citation type="submission" date="2016-07" db="EMBL/GenBank/DDBJ databases">
        <title>Multiple horizontal gene transfer events from other fungi enriched the ability of initially mycotrophic Trichoderma (Ascomycota) to feed on dead plant biomass.</title>
        <authorList>
            <consortium name="DOE Joint Genome Institute"/>
            <person name="Atanasova L."/>
            <person name="Chenthamara K."/>
            <person name="Zhang J."/>
            <person name="Grujic M."/>
            <person name="Henrissat B."/>
            <person name="Kuo A."/>
            <person name="Aerts A."/>
            <person name="Salamov A."/>
            <person name="Lipzen A."/>
            <person name="Labutti K."/>
            <person name="Barry K."/>
            <person name="Miao Y."/>
            <person name="Rahimi M.J."/>
            <person name="Shen Q."/>
            <person name="Grigoriev I.V."/>
            <person name="Kubicek C.P."/>
            <person name="Druzhinina I.S."/>
        </authorList>
    </citation>
    <scope>NUCLEOTIDE SEQUENCE [LARGE SCALE GENOMIC DNA]</scope>
    <source>
        <strain evidence="3">TUCIM 6016</strain>
    </source>
</reference>
<keyword evidence="2" id="KW-0808">Transferase</keyword>
<evidence type="ECO:0000313" key="2">
    <source>
        <dbReference type="EMBL" id="PTB65605.1"/>
    </source>
</evidence>
<dbReference type="PANTHER" id="PTHR42791">
    <property type="entry name" value="GNAT FAMILY ACETYLTRANSFERASE"/>
    <property type="match status" value="1"/>
</dbReference>
<dbReference type="AlphaFoldDB" id="A0A2T4B8E6"/>
<dbReference type="InterPro" id="IPR000182">
    <property type="entry name" value="GNAT_dom"/>
</dbReference>
<dbReference type="SUPFAM" id="SSF55729">
    <property type="entry name" value="Acyl-CoA N-acyltransferases (Nat)"/>
    <property type="match status" value="1"/>
</dbReference>
<dbReference type="PROSITE" id="PS51186">
    <property type="entry name" value="GNAT"/>
    <property type="match status" value="1"/>
</dbReference>
<dbReference type="OrthoDB" id="410198at2759"/>
<dbReference type="Gene3D" id="3.40.630.30">
    <property type="match status" value="1"/>
</dbReference>
<dbReference type="RefSeq" id="XP_024748925.1">
    <property type="nucleotide sequence ID" value="XM_024898158.1"/>
</dbReference>
<dbReference type="InterPro" id="IPR016181">
    <property type="entry name" value="Acyl_CoA_acyltransferase"/>
</dbReference>
<evidence type="ECO:0000259" key="1">
    <source>
        <dbReference type="PROSITE" id="PS51186"/>
    </source>
</evidence>
<dbReference type="GeneID" id="36606276"/>
<dbReference type="CDD" id="cd04301">
    <property type="entry name" value="NAT_SF"/>
    <property type="match status" value="1"/>
</dbReference>
<dbReference type="GO" id="GO:0016747">
    <property type="term" value="F:acyltransferase activity, transferring groups other than amino-acyl groups"/>
    <property type="evidence" value="ECO:0007669"/>
    <property type="project" value="InterPro"/>
</dbReference>